<dbReference type="EMBL" id="CAJVPZ010018590">
    <property type="protein sequence ID" value="CAG8688944.1"/>
    <property type="molecule type" value="Genomic_DNA"/>
</dbReference>
<keyword evidence="3" id="KW-1185">Reference proteome</keyword>
<evidence type="ECO:0000313" key="3">
    <source>
        <dbReference type="Proteomes" id="UP000789396"/>
    </source>
</evidence>
<name>A0A9N9ETC6_9GLOM</name>
<evidence type="ECO:0000313" key="2">
    <source>
        <dbReference type="EMBL" id="CAG8688944.1"/>
    </source>
</evidence>
<dbReference type="InterPro" id="IPR029021">
    <property type="entry name" value="Prot-tyrosine_phosphatase-like"/>
</dbReference>
<dbReference type="Pfam" id="PF13350">
    <property type="entry name" value="Y_phosphatase3"/>
    <property type="match status" value="1"/>
</dbReference>
<proteinExistence type="predicted"/>
<protein>
    <submittedName>
        <fullName evidence="2">9289_t:CDS:1</fullName>
    </submittedName>
</protein>
<gene>
    <name evidence="2" type="ORF">RFULGI_LOCUS9911</name>
</gene>
<feature type="domain" description="Tyrosine specific protein phosphatases" evidence="1">
    <location>
        <begin position="26"/>
        <end position="88"/>
    </location>
</feature>
<dbReference type="PROSITE" id="PS50056">
    <property type="entry name" value="TYR_PHOSPHATASE_2"/>
    <property type="match status" value="1"/>
</dbReference>
<dbReference type="PROSITE" id="PS00383">
    <property type="entry name" value="TYR_PHOSPHATASE_1"/>
    <property type="match status" value="1"/>
</dbReference>
<reference evidence="2" key="1">
    <citation type="submission" date="2021-06" db="EMBL/GenBank/DDBJ databases">
        <authorList>
            <person name="Kallberg Y."/>
            <person name="Tangrot J."/>
            <person name="Rosling A."/>
        </authorList>
    </citation>
    <scope>NUCLEOTIDE SEQUENCE</scope>
    <source>
        <strain evidence="2">IN212</strain>
    </source>
</reference>
<dbReference type="AlphaFoldDB" id="A0A9N9ETC6"/>
<dbReference type="OrthoDB" id="9988524at2759"/>
<dbReference type="Gene3D" id="3.90.190.10">
    <property type="entry name" value="Protein tyrosine phosphatase superfamily"/>
    <property type="match status" value="1"/>
</dbReference>
<feature type="non-terminal residue" evidence="2">
    <location>
        <position position="1"/>
    </location>
</feature>
<dbReference type="InterPro" id="IPR000387">
    <property type="entry name" value="Tyr_Pase_dom"/>
</dbReference>
<dbReference type="PANTHER" id="PTHR31126">
    <property type="entry name" value="TYROSINE-PROTEIN PHOSPHATASE"/>
    <property type="match status" value="1"/>
</dbReference>
<dbReference type="PANTHER" id="PTHR31126:SF1">
    <property type="entry name" value="TYROSINE SPECIFIC PROTEIN PHOSPHATASES DOMAIN-CONTAINING PROTEIN"/>
    <property type="match status" value="1"/>
</dbReference>
<comment type="caution">
    <text evidence="2">The sequence shown here is derived from an EMBL/GenBank/DDBJ whole genome shotgun (WGS) entry which is preliminary data.</text>
</comment>
<evidence type="ECO:0000259" key="1">
    <source>
        <dbReference type="PROSITE" id="PS50056"/>
    </source>
</evidence>
<dbReference type="Proteomes" id="UP000789396">
    <property type="component" value="Unassembled WGS sequence"/>
</dbReference>
<dbReference type="GO" id="GO:0004721">
    <property type="term" value="F:phosphoprotein phosphatase activity"/>
    <property type="evidence" value="ECO:0007669"/>
    <property type="project" value="InterPro"/>
</dbReference>
<dbReference type="InterPro" id="IPR026893">
    <property type="entry name" value="Tyr/Ser_Pase_IphP-type"/>
</dbReference>
<dbReference type="InterPro" id="IPR016130">
    <property type="entry name" value="Tyr_Pase_AS"/>
</dbReference>
<sequence length="106" mass="11627">MSFRLVPRGLTGLYTDMLDSSDDQICKVLELMTDEANLPVLIHCKHGKDRTGVIVALVLSICGVDEEAIIQDYSFSQISLASINAEMVDDLKELGLPEEFASTPPE</sequence>
<organism evidence="2 3">
    <name type="scientific">Racocetra fulgida</name>
    <dbReference type="NCBI Taxonomy" id="60492"/>
    <lineage>
        <taxon>Eukaryota</taxon>
        <taxon>Fungi</taxon>
        <taxon>Fungi incertae sedis</taxon>
        <taxon>Mucoromycota</taxon>
        <taxon>Glomeromycotina</taxon>
        <taxon>Glomeromycetes</taxon>
        <taxon>Diversisporales</taxon>
        <taxon>Gigasporaceae</taxon>
        <taxon>Racocetra</taxon>
    </lineage>
</organism>
<accession>A0A9N9ETC6</accession>
<dbReference type="SUPFAM" id="SSF52799">
    <property type="entry name" value="(Phosphotyrosine protein) phosphatases II"/>
    <property type="match status" value="1"/>
</dbReference>